<comment type="caution">
    <text evidence="1">The sequence shown here is derived from an EMBL/GenBank/DDBJ whole genome shotgun (WGS) entry which is preliminary data.</text>
</comment>
<proteinExistence type="predicted"/>
<evidence type="ECO:0000313" key="1">
    <source>
        <dbReference type="EMBL" id="CAG9334754.1"/>
    </source>
</evidence>
<dbReference type="AlphaFoldDB" id="A0AAU9KL17"/>
<accession>A0AAU9KL17</accession>
<reference evidence="1" key="1">
    <citation type="submission" date="2021-09" db="EMBL/GenBank/DDBJ databases">
        <authorList>
            <consortium name="AG Swart"/>
            <person name="Singh M."/>
            <person name="Singh A."/>
            <person name="Seah K."/>
            <person name="Emmerich C."/>
        </authorList>
    </citation>
    <scope>NUCLEOTIDE SEQUENCE</scope>
    <source>
        <strain evidence="1">ATCC30299</strain>
    </source>
</reference>
<protein>
    <submittedName>
        <fullName evidence="1">Uncharacterized protein</fullName>
    </submittedName>
</protein>
<name>A0AAU9KL17_9CILI</name>
<gene>
    <name evidence="1" type="ORF">BSTOLATCC_MIC62339</name>
</gene>
<keyword evidence="2" id="KW-1185">Reference proteome</keyword>
<sequence length="165" mass="18801">MSQVQDRNVENPYRFGVLIGNWVEERYATELSQKPKAHIPLLTTTQAVHSKRSTAHYSEPSPLIGDDVFIPNQVSQRGVDRHIFFGHGPDQQDFEQRDFRTTYELTTANKIQAHKTIESHFIPPPPVPRPQSIAANTGKEMLKPKAYNEFTKSCDAGFNKIGLRR</sequence>
<dbReference type="Proteomes" id="UP001162131">
    <property type="component" value="Unassembled WGS sequence"/>
</dbReference>
<evidence type="ECO:0000313" key="2">
    <source>
        <dbReference type="Proteomes" id="UP001162131"/>
    </source>
</evidence>
<organism evidence="1 2">
    <name type="scientific">Blepharisma stoltei</name>
    <dbReference type="NCBI Taxonomy" id="1481888"/>
    <lineage>
        <taxon>Eukaryota</taxon>
        <taxon>Sar</taxon>
        <taxon>Alveolata</taxon>
        <taxon>Ciliophora</taxon>
        <taxon>Postciliodesmatophora</taxon>
        <taxon>Heterotrichea</taxon>
        <taxon>Heterotrichida</taxon>
        <taxon>Blepharismidae</taxon>
        <taxon>Blepharisma</taxon>
    </lineage>
</organism>
<dbReference type="EMBL" id="CAJZBQ010000060">
    <property type="protein sequence ID" value="CAG9334754.1"/>
    <property type="molecule type" value="Genomic_DNA"/>
</dbReference>